<feature type="domain" description="Glutamate-ammonia ligase adenylyltransferase repeated" evidence="7">
    <location>
        <begin position="645"/>
        <end position="783"/>
    </location>
</feature>
<keyword evidence="6" id="KW-0511">Multifunctional enzyme</keyword>
<proteinExistence type="predicted"/>
<evidence type="ECO:0000259" key="8">
    <source>
        <dbReference type="Pfam" id="PF08335"/>
    </source>
</evidence>
<dbReference type="CDD" id="cd05401">
    <property type="entry name" value="NT_GlnE_GlnD_like"/>
    <property type="match status" value="1"/>
</dbReference>
<feature type="domain" description="Glutamate-ammonia ligase adenylyltransferase repeated" evidence="7">
    <location>
        <begin position="102"/>
        <end position="359"/>
    </location>
</feature>
<dbReference type="GO" id="GO:0005524">
    <property type="term" value="F:ATP binding"/>
    <property type="evidence" value="ECO:0007669"/>
    <property type="project" value="UniProtKB-KW"/>
</dbReference>
<dbReference type="GO" id="GO:0008882">
    <property type="term" value="F:[glutamate-ammonia-ligase] adenylyltransferase activity"/>
    <property type="evidence" value="ECO:0007669"/>
    <property type="project" value="InterPro"/>
</dbReference>
<dbReference type="SUPFAM" id="SSF81301">
    <property type="entry name" value="Nucleotidyltransferase"/>
    <property type="match status" value="2"/>
</dbReference>
<evidence type="ECO:0000256" key="4">
    <source>
        <dbReference type="ARBA" id="ARBA00022840"/>
    </source>
</evidence>
<evidence type="ECO:0000313" key="9">
    <source>
        <dbReference type="EMBL" id="SVA40899.1"/>
    </source>
</evidence>
<keyword evidence="3" id="KW-0547">Nucleotide-binding</keyword>
<dbReference type="PANTHER" id="PTHR30621">
    <property type="entry name" value="GLUTAMINE SYNTHETASE ADENYLYLTRANSFERASE"/>
    <property type="match status" value="1"/>
</dbReference>
<dbReference type="SUPFAM" id="SSF81593">
    <property type="entry name" value="Nucleotidyltransferase substrate binding subunit/domain"/>
    <property type="match status" value="1"/>
</dbReference>
<dbReference type="PANTHER" id="PTHR30621:SF0">
    <property type="entry name" value="BIFUNCTIONAL GLUTAMINE SYNTHETASE ADENYLYLTRANSFERASE_ADENYLYL-REMOVING ENZYME"/>
    <property type="match status" value="1"/>
</dbReference>
<reference evidence="9" key="1">
    <citation type="submission" date="2018-05" db="EMBL/GenBank/DDBJ databases">
        <authorList>
            <person name="Lanie J.A."/>
            <person name="Ng W.-L."/>
            <person name="Kazmierczak K.M."/>
            <person name="Andrzejewski T.M."/>
            <person name="Davidsen T.M."/>
            <person name="Wayne K.J."/>
            <person name="Tettelin H."/>
            <person name="Glass J.I."/>
            <person name="Rusch D."/>
            <person name="Podicherti R."/>
            <person name="Tsui H.-C.T."/>
            <person name="Winkler M.E."/>
        </authorList>
    </citation>
    <scope>NUCLEOTIDE SEQUENCE</scope>
</reference>
<organism evidence="9">
    <name type="scientific">marine metagenome</name>
    <dbReference type="NCBI Taxonomy" id="408172"/>
    <lineage>
        <taxon>unclassified sequences</taxon>
        <taxon>metagenomes</taxon>
        <taxon>ecological metagenomes</taxon>
    </lineage>
</organism>
<evidence type="ECO:0000256" key="1">
    <source>
        <dbReference type="ARBA" id="ARBA00022679"/>
    </source>
</evidence>
<keyword evidence="5" id="KW-0460">Magnesium</keyword>
<evidence type="ECO:0008006" key="10">
    <source>
        <dbReference type="Google" id="ProtNLM"/>
    </source>
</evidence>
<accession>A0A381VKN7</accession>
<evidence type="ECO:0000256" key="6">
    <source>
        <dbReference type="ARBA" id="ARBA00023268"/>
    </source>
</evidence>
<dbReference type="Gene3D" id="1.20.120.330">
    <property type="entry name" value="Nucleotidyltransferases domain 2"/>
    <property type="match status" value="1"/>
</dbReference>
<dbReference type="InterPro" id="IPR013546">
    <property type="entry name" value="PII_UdlTrfase/GS_AdlTrfase"/>
</dbReference>
<dbReference type="InterPro" id="IPR023057">
    <property type="entry name" value="GlnE"/>
</dbReference>
<evidence type="ECO:0000259" key="7">
    <source>
        <dbReference type="Pfam" id="PF03710"/>
    </source>
</evidence>
<gene>
    <name evidence="9" type="ORF">METZ01_LOCUS93753</name>
</gene>
<dbReference type="Pfam" id="PF03710">
    <property type="entry name" value="GlnE"/>
    <property type="match status" value="2"/>
</dbReference>
<sequence>MNSKEALVEKIHNCVPWEPGLASSLVIFGFQEPSKSWKDFISLAKCTDFNKLYPNFFSSLLDLSAQSHNADLVLHNLERFVEKFKEKEHLFTQLSESKSLLKSLVYLFSGSQILTDSLLSEPSHVNWLGQPEVLTESKSKDILMRDFYEMAGEYFHKSETSKLLRKFKKREYIRIGLRDLLGTAELMETVGDISNLADVCLQIAYEKADRDLQKKHGIPSYKDTDGNLQISEFAVIGMGKLGGQELNYSSDIDLIYIYTSSHGETRPEPFKENEVITITNHEYFSKLARQTTKYINEITDEGNVFRVDLDLRPDGPSGEIASSLASCETYYQSWGKTWERQAMIKARVSAGSEALGRQFFSMMEPFIYRRSLDFEAIEKIKSMKNRINKSLKDKNLGKTNIKLGFGGIREVEFIIQAYQLLFGGRNKELRIRGSLRALEALKEKNIINEEDFLRLSEAYIFLRHLENRVQITFGMQTHQIPDSNVDRAVLARKMRIKGKTVEELSKNLMSVYESHTSFVGKMFSEQFAEEEKREAAAAISNEWKWSREGEKLFSEETLASIPLILNPKQAFRFLKVFRDGSSFSDPSEKSIQEFSLILPKIIHQCKKIPSPGKAIENLCKFVEATGARDSFLKLFQENEKFLEFLIILFGSSGLLSQILIKRPEFVDLLSDMDEIYRFKTPEKISEGLDKFLMTGDSLDKKSLILRRFKLYEELRIGVRYLIKETDLEGTLFDLSNLADVFLQAVFKLAFEEVSRKNGHTIPEKLCIVGLGKYGGGELSFGSD</sequence>
<dbReference type="AlphaFoldDB" id="A0A381VKN7"/>
<keyword evidence="1" id="KW-0808">Transferase</keyword>
<keyword evidence="4" id="KW-0067">ATP-binding</keyword>
<name>A0A381VKN7_9ZZZZ</name>
<feature type="domain" description="PII-uridylyltransferase/Glutamine-synthetase adenylyltransferase" evidence="8">
    <location>
        <begin position="378"/>
        <end position="525"/>
    </location>
</feature>
<dbReference type="GO" id="GO:0000820">
    <property type="term" value="P:regulation of glutamine family amino acid metabolic process"/>
    <property type="evidence" value="ECO:0007669"/>
    <property type="project" value="TreeGrafter"/>
</dbReference>
<dbReference type="EMBL" id="UINC01009105">
    <property type="protein sequence ID" value="SVA40899.1"/>
    <property type="molecule type" value="Genomic_DNA"/>
</dbReference>
<evidence type="ECO:0000256" key="2">
    <source>
        <dbReference type="ARBA" id="ARBA00022695"/>
    </source>
</evidence>
<evidence type="ECO:0000256" key="3">
    <source>
        <dbReference type="ARBA" id="ARBA00022741"/>
    </source>
</evidence>
<keyword evidence="2" id="KW-0548">Nucleotidyltransferase</keyword>
<evidence type="ECO:0000256" key="5">
    <source>
        <dbReference type="ARBA" id="ARBA00022842"/>
    </source>
</evidence>
<dbReference type="Gene3D" id="1.20.120.1510">
    <property type="match status" value="1"/>
</dbReference>
<dbReference type="InterPro" id="IPR005190">
    <property type="entry name" value="GlnE_rpt_dom"/>
</dbReference>
<dbReference type="GO" id="GO:0005829">
    <property type="term" value="C:cytosol"/>
    <property type="evidence" value="ECO:0007669"/>
    <property type="project" value="TreeGrafter"/>
</dbReference>
<dbReference type="InterPro" id="IPR043519">
    <property type="entry name" value="NT_sf"/>
</dbReference>
<dbReference type="Pfam" id="PF08335">
    <property type="entry name" value="GlnD_UR_UTase"/>
    <property type="match status" value="1"/>
</dbReference>
<dbReference type="Gene3D" id="3.30.460.10">
    <property type="entry name" value="Beta Polymerase, domain 2"/>
    <property type="match status" value="2"/>
</dbReference>
<feature type="non-terminal residue" evidence="9">
    <location>
        <position position="783"/>
    </location>
</feature>
<protein>
    <recommendedName>
        <fullName evidence="10">Glutamate-ammonia ligase adenylyltransferase repeated domain-containing protein</fullName>
    </recommendedName>
</protein>